<dbReference type="Proteomes" id="UP000317243">
    <property type="component" value="Unassembled WGS sequence"/>
</dbReference>
<dbReference type="GO" id="GO:0015141">
    <property type="term" value="F:succinate transmembrane transporter activity"/>
    <property type="evidence" value="ECO:0007669"/>
    <property type="project" value="UniProtKB-ARBA"/>
</dbReference>
<feature type="transmembrane region" description="Helical" evidence="6">
    <location>
        <begin position="239"/>
        <end position="262"/>
    </location>
</feature>
<dbReference type="RefSeq" id="WP_146510385.1">
    <property type="nucleotide sequence ID" value="NZ_SIHI01000005.1"/>
</dbReference>
<accession>A0A5C5WX06</accession>
<feature type="transmembrane region" description="Helical" evidence="6">
    <location>
        <begin position="421"/>
        <end position="442"/>
    </location>
</feature>
<feature type="transmembrane region" description="Helical" evidence="6">
    <location>
        <begin position="95"/>
        <end position="112"/>
    </location>
</feature>
<comment type="caution">
    <text evidence="7">The sequence shown here is derived from an EMBL/GenBank/DDBJ whole genome shotgun (WGS) entry which is preliminary data.</text>
</comment>
<dbReference type="EMBL" id="SIHI01000005">
    <property type="protein sequence ID" value="TWT55246.1"/>
    <property type="molecule type" value="Genomic_DNA"/>
</dbReference>
<keyword evidence="5 6" id="KW-0472">Membrane</keyword>
<evidence type="ECO:0000256" key="6">
    <source>
        <dbReference type="SAM" id="Phobius"/>
    </source>
</evidence>
<gene>
    <name evidence="7" type="primary">sdcS</name>
    <name evidence="7" type="ORF">KOR42_28730</name>
</gene>
<dbReference type="CDD" id="cd01115">
    <property type="entry name" value="SLC13_permease"/>
    <property type="match status" value="1"/>
</dbReference>
<sequence>MNESLESPSPDRTGRNWISVAIAILLFVGILCLPTPSGMTAEAHRLAAITVLMATMWLTQPIHIAVTSLIPIAAYPFLGILTAKQVSLQYADHNVFLYLGGFAIAVAIEQCGLHRRIALHIISRVGSSPRQLVFGFMLTSAILSMWISNTATTMMMLPIALAMLTTLKDALRTSDPEHAKMIADKLTVPVLLGIAYASSIGGLSTFVGTPTNVTFLGFWDQSFVPKGYESLSMAEWMASFVPLSVLMLLAAGGVLTFGLPALKDTEKYGREFFRQQLAGLGRASRTERRVFGVFVMTALLWVLRKPIMFDSYQLFPDWPGLCVQLAAMWGADISYLPAYVQDSSIAIAMAMLLFLIPGDPDSKGGSQPLLTWTAAEAGLPWGMILLIGSGFAMAEGFEVTQLGDWLGQRFAEQLQGKSPTVIVAGICLMVTFLTEFTTNVATVNTLQPTLAAMAEQLTIDPRLLLIPAAISASCAFMLPIATPPNAIVFGSGRVPITSMVRYGILLNLVGVVLVTLVTTQLASRMMGF</sequence>
<dbReference type="Pfam" id="PF00939">
    <property type="entry name" value="Na_sulph_symp"/>
    <property type="match status" value="1"/>
</dbReference>
<dbReference type="PANTHER" id="PTHR10283:SF82">
    <property type="entry name" value="SOLUTE CARRIER FAMILY 13 MEMBER 2"/>
    <property type="match status" value="1"/>
</dbReference>
<dbReference type="GO" id="GO:0005886">
    <property type="term" value="C:plasma membrane"/>
    <property type="evidence" value="ECO:0007669"/>
    <property type="project" value="TreeGrafter"/>
</dbReference>
<feature type="transmembrane region" description="Helical" evidence="6">
    <location>
        <begin position="338"/>
        <end position="357"/>
    </location>
</feature>
<evidence type="ECO:0000256" key="1">
    <source>
        <dbReference type="ARBA" id="ARBA00004141"/>
    </source>
</evidence>
<feature type="transmembrane region" description="Helical" evidence="6">
    <location>
        <begin position="16"/>
        <end position="34"/>
    </location>
</feature>
<keyword evidence="2" id="KW-0813">Transport</keyword>
<dbReference type="OrthoDB" id="9766267at2"/>
<evidence type="ECO:0000256" key="2">
    <source>
        <dbReference type="ARBA" id="ARBA00022448"/>
    </source>
</evidence>
<name>A0A5C5WX06_9PLAN</name>
<evidence type="ECO:0000256" key="4">
    <source>
        <dbReference type="ARBA" id="ARBA00022989"/>
    </source>
</evidence>
<keyword evidence="8" id="KW-1185">Reference proteome</keyword>
<dbReference type="PROSITE" id="PS01271">
    <property type="entry name" value="NA_SULFATE"/>
    <property type="match status" value="1"/>
</dbReference>
<comment type="subcellular location">
    <subcellularLocation>
        <location evidence="1">Membrane</location>
        <topology evidence="1">Multi-pass membrane protein</topology>
    </subcellularLocation>
</comment>
<reference evidence="7 8" key="1">
    <citation type="submission" date="2019-02" db="EMBL/GenBank/DDBJ databases">
        <title>Deep-cultivation of Planctomycetes and their phenomic and genomic characterization uncovers novel biology.</title>
        <authorList>
            <person name="Wiegand S."/>
            <person name="Jogler M."/>
            <person name="Boedeker C."/>
            <person name="Pinto D."/>
            <person name="Vollmers J."/>
            <person name="Rivas-Marin E."/>
            <person name="Kohn T."/>
            <person name="Peeters S.H."/>
            <person name="Heuer A."/>
            <person name="Rast P."/>
            <person name="Oberbeckmann S."/>
            <person name="Bunk B."/>
            <person name="Jeske O."/>
            <person name="Meyerdierks A."/>
            <person name="Storesund J.E."/>
            <person name="Kallscheuer N."/>
            <person name="Luecker S."/>
            <person name="Lage O.M."/>
            <person name="Pohl T."/>
            <person name="Merkel B.J."/>
            <person name="Hornburger P."/>
            <person name="Mueller R.-W."/>
            <person name="Bruemmer F."/>
            <person name="Labrenz M."/>
            <person name="Spormann A.M."/>
            <person name="Op Den Camp H."/>
            <person name="Overmann J."/>
            <person name="Amann R."/>
            <person name="Jetten M.S.M."/>
            <person name="Mascher T."/>
            <person name="Medema M.H."/>
            <person name="Devos D.P."/>
            <person name="Kaster A.-K."/>
            <person name="Ovreas L."/>
            <person name="Rohde M."/>
            <person name="Galperin M.Y."/>
            <person name="Jogler C."/>
        </authorList>
    </citation>
    <scope>NUCLEOTIDE SEQUENCE [LARGE SCALE GENOMIC DNA]</scope>
    <source>
        <strain evidence="7 8">KOR42</strain>
    </source>
</reference>
<evidence type="ECO:0000313" key="7">
    <source>
        <dbReference type="EMBL" id="TWT55246.1"/>
    </source>
</evidence>
<dbReference type="InterPro" id="IPR001898">
    <property type="entry name" value="SLC13A/DASS"/>
</dbReference>
<protein>
    <submittedName>
        <fullName evidence="7">Sodium-dependent dicarboxylate transporter SdcS</fullName>
    </submittedName>
</protein>
<evidence type="ECO:0000313" key="8">
    <source>
        <dbReference type="Proteomes" id="UP000317243"/>
    </source>
</evidence>
<keyword evidence="4 6" id="KW-1133">Transmembrane helix</keyword>
<feature type="transmembrane region" description="Helical" evidence="6">
    <location>
        <begin position="369"/>
        <end position="394"/>
    </location>
</feature>
<dbReference type="AlphaFoldDB" id="A0A5C5WX06"/>
<feature type="transmembrane region" description="Helical" evidence="6">
    <location>
        <begin position="46"/>
        <end position="75"/>
    </location>
</feature>
<dbReference type="InterPro" id="IPR031312">
    <property type="entry name" value="Na/sul_symport_CS"/>
</dbReference>
<keyword evidence="3 6" id="KW-0812">Transmembrane</keyword>
<dbReference type="PANTHER" id="PTHR10283">
    <property type="entry name" value="SOLUTE CARRIER FAMILY 13 MEMBER"/>
    <property type="match status" value="1"/>
</dbReference>
<proteinExistence type="predicted"/>
<feature type="transmembrane region" description="Helical" evidence="6">
    <location>
        <begin position="191"/>
        <end position="219"/>
    </location>
</feature>
<organism evidence="7 8">
    <name type="scientific">Thalassoglobus neptunius</name>
    <dbReference type="NCBI Taxonomy" id="1938619"/>
    <lineage>
        <taxon>Bacteria</taxon>
        <taxon>Pseudomonadati</taxon>
        <taxon>Planctomycetota</taxon>
        <taxon>Planctomycetia</taxon>
        <taxon>Planctomycetales</taxon>
        <taxon>Planctomycetaceae</taxon>
        <taxon>Thalassoglobus</taxon>
    </lineage>
</organism>
<evidence type="ECO:0000256" key="5">
    <source>
        <dbReference type="ARBA" id="ARBA00023136"/>
    </source>
</evidence>
<evidence type="ECO:0000256" key="3">
    <source>
        <dbReference type="ARBA" id="ARBA00022692"/>
    </source>
</evidence>
<feature type="transmembrane region" description="Helical" evidence="6">
    <location>
        <begin position="463"/>
        <end position="482"/>
    </location>
</feature>
<feature type="transmembrane region" description="Helical" evidence="6">
    <location>
        <begin position="502"/>
        <end position="522"/>
    </location>
</feature>
<feature type="transmembrane region" description="Helical" evidence="6">
    <location>
        <begin position="290"/>
        <end position="309"/>
    </location>
</feature>